<dbReference type="PROSITE" id="PS51465">
    <property type="entry name" value="KAZAL_2"/>
    <property type="match status" value="1"/>
</dbReference>
<keyword evidence="4" id="KW-1185">Reference proteome</keyword>
<dbReference type="Pfam" id="PF23332">
    <property type="entry name" value="CC4_RECK"/>
    <property type="match status" value="1"/>
</dbReference>
<accession>A0A922HZF5</accession>
<evidence type="ECO:0000313" key="4">
    <source>
        <dbReference type="Proteomes" id="UP000790347"/>
    </source>
</evidence>
<protein>
    <recommendedName>
        <fullName evidence="2">Kazal-like domain-containing protein</fullName>
    </recommendedName>
</protein>
<keyword evidence="1" id="KW-0812">Transmembrane</keyword>
<dbReference type="GO" id="GO:0030198">
    <property type="term" value="P:extracellular matrix organization"/>
    <property type="evidence" value="ECO:0007669"/>
    <property type="project" value="TreeGrafter"/>
</dbReference>
<dbReference type="InterPro" id="IPR056979">
    <property type="entry name" value="FZ_RECK"/>
</dbReference>
<keyword evidence="1" id="KW-0472">Membrane</keyword>
<feature type="domain" description="Kazal-like" evidence="2">
    <location>
        <begin position="415"/>
        <end position="468"/>
    </location>
</feature>
<comment type="caution">
    <text evidence="3">The sequence shown here is derived from an EMBL/GenBank/DDBJ whole genome shotgun (WGS) entry which is preliminary data.</text>
</comment>
<dbReference type="PANTHER" id="PTHR13487">
    <property type="entry name" value="SERINE PROTEASE INHIBITOR"/>
    <property type="match status" value="1"/>
</dbReference>
<dbReference type="GO" id="GO:0008191">
    <property type="term" value="F:metalloendopeptidase inhibitor activity"/>
    <property type="evidence" value="ECO:0007669"/>
    <property type="project" value="InterPro"/>
</dbReference>
<dbReference type="GO" id="GO:0005886">
    <property type="term" value="C:plasma membrane"/>
    <property type="evidence" value="ECO:0007669"/>
    <property type="project" value="TreeGrafter"/>
</dbReference>
<dbReference type="PANTHER" id="PTHR13487:SF3">
    <property type="entry name" value="REVERSION-INDUCING CYSTEINE-RICH PROTEIN WITH KAZAL MOTIFS"/>
    <property type="match status" value="1"/>
</dbReference>
<organism evidence="3 4">
    <name type="scientific">Dermatophagoides farinae</name>
    <name type="common">American house dust mite</name>
    <dbReference type="NCBI Taxonomy" id="6954"/>
    <lineage>
        <taxon>Eukaryota</taxon>
        <taxon>Metazoa</taxon>
        <taxon>Ecdysozoa</taxon>
        <taxon>Arthropoda</taxon>
        <taxon>Chelicerata</taxon>
        <taxon>Arachnida</taxon>
        <taxon>Acari</taxon>
        <taxon>Acariformes</taxon>
        <taxon>Sarcoptiformes</taxon>
        <taxon>Astigmata</taxon>
        <taxon>Psoroptidia</taxon>
        <taxon>Analgoidea</taxon>
        <taxon>Pyroglyphidae</taxon>
        <taxon>Dermatophagoidinae</taxon>
        <taxon>Dermatophagoides</taxon>
    </lineage>
</organism>
<name>A0A922HZF5_DERFA</name>
<dbReference type="Proteomes" id="UP000790347">
    <property type="component" value="Unassembled WGS sequence"/>
</dbReference>
<evidence type="ECO:0000259" key="2">
    <source>
        <dbReference type="PROSITE" id="PS51465"/>
    </source>
</evidence>
<reference evidence="3" key="2">
    <citation type="journal article" date="2022" name="Res Sq">
        <title>Comparative Genomics Reveals Insights into the Divergent Evolution of Astigmatic Mites and Household Pest Adaptations.</title>
        <authorList>
            <person name="Xiong Q."/>
            <person name="Wan A.T.-Y."/>
            <person name="Liu X.-Y."/>
            <person name="Fung C.S.-H."/>
            <person name="Xiao X."/>
            <person name="Malainual N."/>
            <person name="Hou J."/>
            <person name="Wang L."/>
            <person name="Wang M."/>
            <person name="Yang K."/>
            <person name="Cui Y."/>
            <person name="Leung E."/>
            <person name="Nong W."/>
            <person name="Shin S.-K."/>
            <person name="Au S."/>
            <person name="Jeong K.Y."/>
            <person name="Chew F.T."/>
            <person name="Hui J."/>
            <person name="Leung T.F."/>
            <person name="Tungtrongchitr A."/>
            <person name="Zhong N."/>
            <person name="Liu Z."/>
            <person name="Tsui S."/>
        </authorList>
    </citation>
    <scope>NUCLEOTIDE SEQUENCE</scope>
    <source>
        <strain evidence="3">Derf</strain>
        <tissue evidence="3">Whole organism</tissue>
    </source>
</reference>
<evidence type="ECO:0000313" key="3">
    <source>
        <dbReference type="EMBL" id="KAH9515867.1"/>
    </source>
</evidence>
<dbReference type="EMBL" id="ASGP02000003">
    <property type="protein sequence ID" value="KAH9515867.1"/>
    <property type="molecule type" value="Genomic_DNA"/>
</dbReference>
<sequence length="803" mass="94478">MCQNSCHNSFNEFCNDDYYCSDKSKILDQIEISCDKPLVNLETDELWDCLLTSGYFNGDNDLNDGHKNIESISNEKSMKKLQINTVDKSYYGGMNPAKFVCCERAQQKKCRKLCYETYSNKWLESWQNFEQFCQRSSNEISLNQCLDDADSLCTYKCPIKLHFCHHFNNFEYPLRNCNRNSDKQAEKMFHLWILQNMTGLVTNVSNQNQMEMWKNLACLLHIRPCMPQNHDPMPICQSNCVELFHHNSLNNQIEMLDKNIVCDFLDNTIHRLTKGSSDLLFSRENPEKCLNLNRMTIKSDNRISTYSVTSRMNEEECFCQNDHQQCSINHDCFINDCPRIRCSNICSIGKLSELKISLDTSIKLPMIQSFDNNNNHLNNCYHQCYCNPMGTLVDCYYHCFSNTSINEKQEWIKLIQDQLFCMSQCSDTYEPICSFKTGHTYLNKCFYECFHNESEFEMEYMFGRNCRRIGDDFKKICLKNKNKESCIMDDSVQLFEIKEMRISIERLQYICDDFNQSEVEWMNLNDMTVCDTKGQEHLNICTLQNFTTSYFGKCRVYCSMSGPVCGRDLYIYYSECAAQAANVFVDYFDSCGSNNKIQEKFCPTITSCPEQYIHWLPFNQCPFCGSVAYFIYDRNYFKKISYQSDALTIQYLLLRQKSLNIKTLSRQIQSLMDNNDCQLSIHLLAPGFVTVLIRSKFESNYQNDVCHKELLRLIIIIKNRSPIVQLKFPLSLLYYDETINEKIRLWSSMLAVKQQQQWRKLKFSNINSGIMNSSNVSYTFIFLNLILLILLYWKNIFHEYNVE</sequence>
<gene>
    <name evidence="3" type="ORF">DERF_006641</name>
</gene>
<dbReference type="Pfam" id="PF23298">
    <property type="entry name" value="FZ_RECK"/>
    <property type="match status" value="1"/>
</dbReference>
<dbReference type="InterPro" id="IPR056978">
    <property type="entry name" value="CC4_RECK"/>
</dbReference>
<dbReference type="InterPro" id="IPR002350">
    <property type="entry name" value="Kazal_dom"/>
</dbReference>
<dbReference type="AlphaFoldDB" id="A0A922HZF5"/>
<evidence type="ECO:0000256" key="1">
    <source>
        <dbReference type="SAM" id="Phobius"/>
    </source>
</evidence>
<keyword evidence="1" id="KW-1133">Transmembrane helix</keyword>
<proteinExistence type="predicted"/>
<dbReference type="InterPro" id="IPR039016">
    <property type="entry name" value="RECK"/>
</dbReference>
<reference evidence="3" key="1">
    <citation type="submission" date="2013-05" db="EMBL/GenBank/DDBJ databases">
        <authorList>
            <person name="Yim A.K.Y."/>
            <person name="Chan T.F."/>
            <person name="Ji K.M."/>
            <person name="Liu X.Y."/>
            <person name="Zhou J.W."/>
            <person name="Li R.Q."/>
            <person name="Yang K.Y."/>
            <person name="Li J."/>
            <person name="Li M."/>
            <person name="Law P.T.W."/>
            <person name="Wu Y.L."/>
            <person name="Cai Z.L."/>
            <person name="Qin H."/>
            <person name="Bao Y."/>
            <person name="Leung R.K.K."/>
            <person name="Ng P.K.S."/>
            <person name="Zou J."/>
            <person name="Zhong X.J."/>
            <person name="Ran P.X."/>
            <person name="Zhong N.S."/>
            <person name="Liu Z.G."/>
            <person name="Tsui S.K.W."/>
        </authorList>
    </citation>
    <scope>NUCLEOTIDE SEQUENCE</scope>
    <source>
        <strain evidence="3">Derf</strain>
        <tissue evidence="3">Whole organism</tissue>
    </source>
</reference>
<feature type="transmembrane region" description="Helical" evidence="1">
    <location>
        <begin position="776"/>
        <end position="793"/>
    </location>
</feature>